<dbReference type="STRING" id="320787.CA2015_1213"/>
<keyword evidence="4" id="KW-0106">Calcium</keyword>
<dbReference type="InterPro" id="IPR050738">
    <property type="entry name" value="Sulfatase"/>
</dbReference>
<evidence type="ECO:0000256" key="5">
    <source>
        <dbReference type="SAM" id="SignalP"/>
    </source>
</evidence>
<feature type="chain" id="PRO_5005208843" evidence="5">
    <location>
        <begin position="22"/>
        <end position="446"/>
    </location>
</feature>
<keyword evidence="3" id="KW-0378">Hydrolase</keyword>
<feature type="domain" description="Sulfatase N-terminal" evidence="6">
    <location>
        <begin position="29"/>
        <end position="343"/>
    </location>
</feature>
<dbReference type="PATRIC" id="fig|320787.5.peg.1339"/>
<dbReference type="EMBL" id="CP012040">
    <property type="protein sequence ID" value="AKP50662.1"/>
    <property type="molecule type" value="Genomic_DNA"/>
</dbReference>
<evidence type="ECO:0000256" key="2">
    <source>
        <dbReference type="ARBA" id="ARBA00022723"/>
    </source>
</evidence>
<evidence type="ECO:0000259" key="6">
    <source>
        <dbReference type="Pfam" id="PF00884"/>
    </source>
</evidence>
<proteinExistence type="inferred from homology"/>
<dbReference type="PROSITE" id="PS51257">
    <property type="entry name" value="PROKAR_LIPOPROTEIN"/>
    <property type="match status" value="1"/>
</dbReference>
<evidence type="ECO:0000256" key="3">
    <source>
        <dbReference type="ARBA" id="ARBA00022801"/>
    </source>
</evidence>
<name>A0A0H4PQW8_9BACT</name>
<gene>
    <name evidence="7" type="ORF">CA2015_1213</name>
</gene>
<dbReference type="Pfam" id="PF00884">
    <property type="entry name" value="Sulfatase"/>
    <property type="match status" value="1"/>
</dbReference>
<dbReference type="GO" id="GO:0004065">
    <property type="term" value="F:arylsulfatase activity"/>
    <property type="evidence" value="ECO:0007669"/>
    <property type="project" value="TreeGrafter"/>
</dbReference>
<dbReference type="Gene3D" id="3.30.1120.10">
    <property type="match status" value="1"/>
</dbReference>
<organism evidence="7 8">
    <name type="scientific">Cyclobacterium amurskyense</name>
    <dbReference type="NCBI Taxonomy" id="320787"/>
    <lineage>
        <taxon>Bacteria</taxon>
        <taxon>Pseudomonadati</taxon>
        <taxon>Bacteroidota</taxon>
        <taxon>Cytophagia</taxon>
        <taxon>Cytophagales</taxon>
        <taxon>Cyclobacteriaceae</taxon>
        <taxon>Cyclobacterium</taxon>
    </lineage>
</organism>
<evidence type="ECO:0000256" key="4">
    <source>
        <dbReference type="ARBA" id="ARBA00022837"/>
    </source>
</evidence>
<dbReference type="SUPFAM" id="SSF53649">
    <property type="entry name" value="Alkaline phosphatase-like"/>
    <property type="match status" value="1"/>
</dbReference>
<dbReference type="InterPro" id="IPR000917">
    <property type="entry name" value="Sulfatase_N"/>
</dbReference>
<dbReference type="KEGG" id="camu:CA2015_1213"/>
<comment type="similarity">
    <text evidence="1">Belongs to the sulfatase family.</text>
</comment>
<evidence type="ECO:0000256" key="1">
    <source>
        <dbReference type="ARBA" id="ARBA00008779"/>
    </source>
</evidence>
<keyword evidence="8" id="KW-1185">Reference proteome</keyword>
<dbReference type="RefSeq" id="WP_240477934.1">
    <property type="nucleotide sequence ID" value="NZ_CP012040.1"/>
</dbReference>
<dbReference type="InterPro" id="IPR017850">
    <property type="entry name" value="Alkaline_phosphatase_core_sf"/>
</dbReference>
<dbReference type="AlphaFoldDB" id="A0A0H4PQW8"/>
<evidence type="ECO:0000313" key="8">
    <source>
        <dbReference type="Proteomes" id="UP000036520"/>
    </source>
</evidence>
<dbReference type="Gene3D" id="3.40.720.10">
    <property type="entry name" value="Alkaline Phosphatase, subunit A"/>
    <property type="match status" value="1"/>
</dbReference>
<feature type="signal peptide" evidence="5">
    <location>
        <begin position="1"/>
        <end position="21"/>
    </location>
</feature>
<keyword evidence="2" id="KW-0479">Metal-binding</keyword>
<protein>
    <submittedName>
        <fullName evidence="7">Arylsulfatase</fullName>
    </submittedName>
</protein>
<dbReference type="PANTHER" id="PTHR42693:SF53">
    <property type="entry name" value="ENDO-4-O-SULFATASE"/>
    <property type="match status" value="1"/>
</dbReference>
<accession>A0A0H4PQW8</accession>
<dbReference type="InterPro" id="IPR024607">
    <property type="entry name" value="Sulfatase_CS"/>
</dbReference>
<reference evidence="7 8" key="1">
    <citation type="submission" date="2015-07" db="EMBL/GenBank/DDBJ databases">
        <authorList>
            <person name="Kim K.M."/>
        </authorList>
    </citation>
    <scope>NUCLEOTIDE SEQUENCE [LARGE SCALE GENOMIC DNA]</scope>
    <source>
        <strain evidence="7 8">KCTC 12363</strain>
    </source>
</reference>
<dbReference type="PANTHER" id="PTHR42693">
    <property type="entry name" value="ARYLSULFATASE FAMILY MEMBER"/>
    <property type="match status" value="1"/>
</dbReference>
<dbReference type="GO" id="GO:0046872">
    <property type="term" value="F:metal ion binding"/>
    <property type="evidence" value="ECO:0007669"/>
    <property type="project" value="UniProtKB-KW"/>
</dbReference>
<dbReference type="PROSITE" id="PS00523">
    <property type="entry name" value="SULFATASE_1"/>
    <property type="match status" value="1"/>
</dbReference>
<sequence length="446" mass="49850">MMRNILLVLLTTLLIFSCADKKTSTKLRPNIVLIMADDLGYGDLSCYGNEMIQTPNLDFLASQGVKFTDFHSNGAVCSPTRAALMTGKYQQRTGVEGVVTAKSHRDVGLSLSEITMAEELKKHGYSTGMFGKWHLGYDKAFNPTLQGFDEFVGFVSGNVDYHGHIDQEGYLDWWKGVEIENEEGYSTDLITDYGVKYIQENDPEKTGNPFFLYVPHEAPHSPYQRRIDKVLREVGIAGTQAVMEDSIATIYKEMVEVMDEGVGRIIESLKEIGQYENTILVFVSDNGANHFGNNGGLKGFKASAYEGGSRVPAIFSYPDAIKGGNVNDQVVLSMDLLPTFLDFIDQKPTEIIDGQSIKDNLLHQTNLPERDVFFAYGKKSFIRSGDWKLICTENKNGKNLELYNLANDINERNDMSSDRSDMVSLLLEKLEAWEKEVREGVIMVAG</sequence>
<evidence type="ECO:0000313" key="7">
    <source>
        <dbReference type="EMBL" id="AKP50662.1"/>
    </source>
</evidence>
<keyword evidence="5" id="KW-0732">Signal</keyword>
<dbReference type="Proteomes" id="UP000036520">
    <property type="component" value="Chromosome"/>
</dbReference>